<protein>
    <submittedName>
        <fullName evidence="1">Twin-arginine translocation pathway signal protein</fullName>
    </submittedName>
</protein>
<sequence>MAGNWACSDLRRRRRVLMQEEISRAGIGRRGLLLSGMALALTPADVWAQVAAGAPLPDRHRTLVARVCDLVFPDTDTPGAVKAGVPAFLALAIGHGISGSNAPVAAALFTGGKAPADAGLLDWLSFELDLKAGRAFLSATPDMQVRVLTDLDSQAYTRGNEKSPWRTLKGLIVTGYYTSEIGASQELRFELVPGRFDPDIPVGPKDRAWSNDWTAVEFG</sequence>
<gene>
    <name evidence="1" type="ORF">C0V82_18555</name>
</gene>
<dbReference type="KEGG" id="ncb:C0V82_18555"/>
<dbReference type="InterPro" id="IPR027056">
    <property type="entry name" value="Gluconate_2DH_su3"/>
</dbReference>
<proteinExistence type="predicted"/>
<dbReference type="AlphaFoldDB" id="A0A2K9NGZ6"/>
<dbReference type="EMBL" id="CP025612">
    <property type="protein sequence ID" value="AUN32377.1"/>
    <property type="molecule type" value="Genomic_DNA"/>
</dbReference>
<evidence type="ECO:0000313" key="1">
    <source>
        <dbReference type="EMBL" id="AUN32377.1"/>
    </source>
</evidence>
<name>A0A2K9NGZ6_9PROT</name>
<evidence type="ECO:0000313" key="2">
    <source>
        <dbReference type="Proteomes" id="UP000234752"/>
    </source>
</evidence>
<keyword evidence="2" id="KW-1185">Reference proteome</keyword>
<dbReference type="Proteomes" id="UP000234752">
    <property type="component" value="Chromosome eg_2"/>
</dbReference>
<reference evidence="1 2" key="1">
    <citation type="submission" date="2017-12" db="EMBL/GenBank/DDBJ databases">
        <title>Genomes of bacteria within cyanobacterial aggregates.</title>
        <authorList>
            <person name="Cai H."/>
        </authorList>
    </citation>
    <scope>NUCLEOTIDE SEQUENCE [LARGE SCALE GENOMIC DNA]</scope>
    <source>
        <strain evidence="1 2">TH16</strain>
    </source>
</reference>
<organism evidence="1 2">
    <name type="scientific">Niveispirillum cyanobacteriorum</name>
    <dbReference type="NCBI Taxonomy" id="1612173"/>
    <lineage>
        <taxon>Bacteria</taxon>
        <taxon>Pseudomonadati</taxon>
        <taxon>Pseudomonadota</taxon>
        <taxon>Alphaproteobacteria</taxon>
        <taxon>Rhodospirillales</taxon>
        <taxon>Azospirillaceae</taxon>
        <taxon>Niveispirillum</taxon>
    </lineage>
</organism>
<accession>A0A2K9NGZ6</accession>
<dbReference type="Pfam" id="PF13618">
    <property type="entry name" value="Gluconate_2-dh3"/>
    <property type="match status" value="1"/>
</dbReference>